<dbReference type="AlphaFoldDB" id="A0A969PVY8"/>
<name>A0A969PVY8_9BACI</name>
<proteinExistence type="predicted"/>
<feature type="domain" description="HTH merR-type" evidence="2">
    <location>
        <begin position="11"/>
        <end position="79"/>
    </location>
</feature>
<sequence>MNENVSNNGLKVKDVSNLLQESPSVIRNWMRELKPYIPLKKDDNGYNLFDEEALAVMKQIKELHRDRNYSIKQIEHYFSTGGKDYIIVPDKSTEEILAEELRDIKERLKVQEEENKKRDEFTKQLLKRLDEQQEYIDKKLLERTEEPSKALEEGEKEEEKEKSPWWKFWQ</sequence>
<organism evidence="3 4">
    <name type="scientific">Alkalicoccus luteus</name>
    <dbReference type="NCBI Taxonomy" id="1237094"/>
    <lineage>
        <taxon>Bacteria</taxon>
        <taxon>Bacillati</taxon>
        <taxon>Bacillota</taxon>
        <taxon>Bacilli</taxon>
        <taxon>Bacillales</taxon>
        <taxon>Bacillaceae</taxon>
        <taxon>Alkalicoccus</taxon>
    </lineage>
</organism>
<dbReference type="GO" id="GO:0003677">
    <property type="term" value="F:DNA binding"/>
    <property type="evidence" value="ECO:0007669"/>
    <property type="project" value="InterPro"/>
</dbReference>
<evidence type="ECO:0000313" key="4">
    <source>
        <dbReference type="Proteomes" id="UP000752012"/>
    </source>
</evidence>
<dbReference type="InterPro" id="IPR009061">
    <property type="entry name" value="DNA-bd_dom_put_sf"/>
</dbReference>
<dbReference type="Gene3D" id="1.10.1660.10">
    <property type="match status" value="1"/>
</dbReference>
<evidence type="ECO:0000256" key="1">
    <source>
        <dbReference type="SAM" id="MobiDB-lite"/>
    </source>
</evidence>
<reference evidence="3 4" key="1">
    <citation type="submission" date="2020-03" db="EMBL/GenBank/DDBJ databases">
        <title>Assessment of the enzymatic potential of alkaline-tolerant lipase obtained from Bacillus luteus H11 (technogenic soil) for the bioremediation of saline soils contaminated with petroleum substances.</title>
        <authorList>
            <person name="Kalwasinska A."/>
        </authorList>
    </citation>
    <scope>NUCLEOTIDE SEQUENCE [LARGE SCALE GENOMIC DNA]</scope>
    <source>
        <strain evidence="3 4">H11</strain>
    </source>
</reference>
<dbReference type="GO" id="GO:0006355">
    <property type="term" value="P:regulation of DNA-templated transcription"/>
    <property type="evidence" value="ECO:0007669"/>
    <property type="project" value="InterPro"/>
</dbReference>
<dbReference type="SUPFAM" id="SSF46955">
    <property type="entry name" value="Putative DNA-binding domain"/>
    <property type="match status" value="1"/>
</dbReference>
<dbReference type="RefSeq" id="WP_168009714.1">
    <property type="nucleotide sequence ID" value="NZ_JAATHJ010000052.1"/>
</dbReference>
<dbReference type="EMBL" id="JAATHJ010000052">
    <property type="protein sequence ID" value="NJP39376.1"/>
    <property type="molecule type" value="Genomic_DNA"/>
</dbReference>
<keyword evidence="4" id="KW-1185">Reference proteome</keyword>
<evidence type="ECO:0000313" key="3">
    <source>
        <dbReference type="EMBL" id="NJP39376.1"/>
    </source>
</evidence>
<protein>
    <submittedName>
        <fullName evidence="3">MerR family transcriptional regulator</fullName>
    </submittedName>
</protein>
<gene>
    <name evidence="3" type="ORF">HCN83_17530</name>
</gene>
<evidence type="ECO:0000259" key="2">
    <source>
        <dbReference type="Pfam" id="PF13411"/>
    </source>
</evidence>
<feature type="region of interest" description="Disordered" evidence="1">
    <location>
        <begin position="146"/>
        <end position="170"/>
    </location>
</feature>
<dbReference type="Proteomes" id="UP000752012">
    <property type="component" value="Unassembled WGS sequence"/>
</dbReference>
<dbReference type="InterPro" id="IPR000551">
    <property type="entry name" value="MerR-type_HTH_dom"/>
</dbReference>
<feature type="compositionally biased region" description="Basic and acidic residues" evidence="1">
    <location>
        <begin position="146"/>
        <end position="164"/>
    </location>
</feature>
<dbReference type="Pfam" id="PF13411">
    <property type="entry name" value="MerR_1"/>
    <property type="match status" value="1"/>
</dbReference>
<comment type="caution">
    <text evidence="3">The sequence shown here is derived from an EMBL/GenBank/DDBJ whole genome shotgun (WGS) entry which is preliminary data.</text>
</comment>
<accession>A0A969PVY8</accession>